<feature type="domain" description="PLD phosphodiesterase" evidence="6">
    <location>
        <begin position="418"/>
        <end position="445"/>
    </location>
</feature>
<dbReference type="SMART" id="SM00155">
    <property type="entry name" value="PLDc"/>
    <property type="match status" value="2"/>
</dbReference>
<evidence type="ECO:0000259" key="6">
    <source>
        <dbReference type="PROSITE" id="PS50035"/>
    </source>
</evidence>
<sequence>MSLITSHFLKVFRGFPRFKSYRTAIFAVIAMFLASCATGPGEYTKTVTRSLENTGGTFLAGVGPRAGDPQDGRTGIKLVSDGPESLALRLAIAENAERTIDAQYYLLHNDETGHLYANSLVQAADRGVRVRLLLDDMDVAQYDAMSAALDKHPNIEIRLFNPFKRGAGRNITALFEFSRVTRRMHNKSMTGDGVVSLIGGRNIGNEYFAAREDSNYNDLDVLAVGPVALEVSRTFDEYWNSPYAVPASAVVQDKRQELTLDEAKTRLLALSEVAAQSSFGTSLTHDARKRFATSGIDLKWVPAKLIADPPEKAAGEADTSNLVAGQMLPYLDAATLSLYVSSAYFVPRRRGVEYLSAMSGRGVAVNILTNSMDSTDVLPVYGKYATARTELLTAGVNLYELRPDAERADRERLGLGLSQSSLHTKAFILDEHYLFVGSFNWDPRSVWLNNEMGVLIESPELSREWLVLFKEHLRRNTYKLQLDDGGGIDWLTWREEDDVNVLYRTEPSSSGWRVFQSRLFGILPFGRQL</sequence>
<dbReference type="GO" id="GO:0032049">
    <property type="term" value="P:cardiolipin biosynthetic process"/>
    <property type="evidence" value="ECO:0007669"/>
    <property type="project" value="UniProtKB-ARBA"/>
</dbReference>
<proteinExistence type="predicted"/>
<comment type="function">
    <text evidence="1">Could be a virulence factor.</text>
</comment>
<evidence type="ECO:0000256" key="3">
    <source>
        <dbReference type="ARBA" id="ARBA00018392"/>
    </source>
</evidence>
<dbReference type="GO" id="GO:0005576">
    <property type="term" value="C:extracellular region"/>
    <property type="evidence" value="ECO:0007669"/>
    <property type="project" value="UniProtKB-SubCell"/>
</dbReference>
<dbReference type="RefSeq" id="WP_093165194.1">
    <property type="nucleotide sequence ID" value="NZ_FNEK01000171.1"/>
</dbReference>
<dbReference type="PANTHER" id="PTHR21248">
    <property type="entry name" value="CARDIOLIPIN SYNTHASE"/>
    <property type="match status" value="1"/>
</dbReference>
<name>A0A1G9QEK0_9RHOB</name>
<dbReference type="SUPFAM" id="SSF56024">
    <property type="entry name" value="Phospholipase D/nuclease"/>
    <property type="match status" value="2"/>
</dbReference>
<dbReference type="AlphaFoldDB" id="A0A1G9QEK0"/>
<protein>
    <recommendedName>
        <fullName evidence="3">Phospholipase D</fullName>
    </recommendedName>
    <alternativeName>
        <fullName evidence="5">Choline phosphatase</fullName>
    </alternativeName>
</protein>
<evidence type="ECO:0000256" key="5">
    <source>
        <dbReference type="ARBA" id="ARBA00029594"/>
    </source>
</evidence>
<keyword evidence="4" id="KW-0964">Secreted</keyword>
<dbReference type="InterPro" id="IPR025202">
    <property type="entry name" value="PLD-like_dom"/>
</dbReference>
<dbReference type="PANTHER" id="PTHR21248:SF12">
    <property type="entry name" value="CARDIOLIPIN SYNTHASE C"/>
    <property type="match status" value="1"/>
</dbReference>
<dbReference type="STRING" id="571298.SAMN04488026_11711"/>
<dbReference type="Proteomes" id="UP000199382">
    <property type="component" value="Unassembled WGS sequence"/>
</dbReference>
<gene>
    <name evidence="7" type="ORF">SAMN04488026_11711</name>
</gene>
<accession>A0A1G9QEK0</accession>
<dbReference type="GO" id="GO:0030572">
    <property type="term" value="F:phosphatidyltransferase activity"/>
    <property type="evidence" value="ECO:0007669"/>
    <property type="project" value="UniProtKB-ARBA"/>
</dbReference>
<dbReference type="InterPro" id="IPR001736">
    <property type="entry name" value="PLipase_D/transphosphatidylase"/>
</dbReference>
<dbReference type="EMBL" id="FNEK01000171">
    <property type="protein sequence ID" value="SDM09406.1"/>
    <property type="molecule type" value="Genomic_DNA"/>
</dbReference>
<dbReference type="CDD" id="cd09113">
    <property type="entry name" value="PLDc_ymdC_like_2"/>
    <property type="match status" value="1"/>
</dbReference>
<feature type="domain" description="PLD phosphodiesterase" evidence="6">
    <location>
        <begin position="180"/>
        <end position="207"/>
    </location>
</feature>
<evidence type="ECO:0000256" key="4">
    <source>
        <dbReference type="ARBA" id="ARBA00022525"/>
    </source>
</evidence>
<keyword evidence="8" id="KW-1185">Reference proteome</keyword>
<dbReference type="OrthoDB" id="9814092at2"/>
<dbReference type="PROSITE" id="PS50035">
    <property type="entry name" value="PLD"/>
    <property type="match status" value="2"/>
</dbReference>
<dbReference type="Gene3D" id="3.30.870.10">
    <property type="entry name" value="Endonuclease Chain A"/>
    <property type="match status" value="2"/>
</dbReference>
<dbReference type="Pfam" id="PF13091">
    <property type="entry name" value="PLDc_2"/>
    <property type="match status" value="2"/>
</dbReference>
<evidence type="ECO:0000313" key="8">
    <source>
        <dbReference type="Proteomes" id="UP000199382"/>
    </source>
</evidence>
<evidence type="ECO:0000256" key="1">
    <source>
        <dbReference type="ARBA" id="ARBA00003145"/>
    </source>
</evidence>
<organism evidence="7 8">
    <name type="scientific">Aliiruegeria lutimaris</name>
    <dbReference type="NCBI Taxonomy" id="571298"/>
    <lineage>
        <taxon>Bacteria</taxon>
        <taxon>Pseudomonadati</taxon>
        <taxon>Pseudomonadota</taxon>
        <taxon>Alphaproteobacteria</taxon>
        <taxon>Rhodobacterales</taxon>
        <taxon>Roseobacteraceae</taxon>
        <taxon>Aliiruegeria</taxon>
    </lineage>
</organism>
<reference evidence="7 8" key="1">
    <citation type="submission" date="2016-10" db="EMBL/GenBank/DDBJ databases">
        <authorList>
            <person name="de Groot N.N."/>
        </authorList>
    </citation>
    <scope>NUCLEOTIDE SEQUENCE [LARGE SCALE GENOMIC DNA]</scope>
    <source>
        <strain evidence="7 8">DSM 25294</strain>
    </source>
</reference>
<evidence type="ECO:0000256" key="2">
    <source>
        <dbReference type="ARBA" id="ARBA00004613"/>
    </source>
</evidence>
<dbReference type="CDD" id="cd09111">
    <property type="entry name" value="PLDc_ymdC_like_1"/>
    <property type="match status" value="1"/>
</dbReference>
<comment type="subcellular location">
    <subcellularLocation>
        <location evidence="2">Secreted</location>
    </subcellularLocation>
</comment>
<evidence type="ECO:0000313" key="7">
    <source>
        <dbReference type="EMBL" id="SDM09406.1"/>
    </source>
</evidence>